<sequence>MAFDSAPAERPVAISRDVYRLQPLRAMRALKRLIADKEDTSQVFEIMRALSGGSIPKGYKRLLSTVEGGRIAYEREEFCERLSDTAWLETFGPGTVGEAYRKFIAPRGLTAEGLAEESRKTADSDIDAAHPFAWYGRRMRDVHDVWHVLTGYGTDGLGEACVVAFSYQQTKSMGFALIAWAGATQYEKIGNGQPYRKAVQEAWRNGKKTAWLPELDYPALFAENLEAARARLGIPRPEVYLSIPEQYRDRPLTGATH</sequence>
<evidence type="ECO:0000313" key="1">
    <source>
        <dbReference type="EMBL" id="ATQ43772.1"/>
    </source>
</evidence>
<organism evidence="1 2">
    <name type="scientific">Caulobacter mirabilis</name>
    <dbReference type="NCBI Taxonomy" id="69666"/>
    <lineage>
        <taxon>Bacteria</taxon>
        <taxon>Pseudomonadati</taxon>
        <taxon>Pseudomonadota</taxon>
        <taxon>Alphaproteobacteria</taxon>
        <taxon>Caulobacterales</taxon>
        <taxon>Caulobacteraceae</taxon>
        <taxon>Caulobacter</taxon>
    </lineage>
</organism>
<proteinExistence type="predicted"/>
<gene>
    <name evidence="1" type="ORF">CSW64_15905</name>
</gene>
<dbReference type="OrthoDB" id="9775927at2"/>
<reference evidence="1 2" key="1">
    <citation type="submission" date="2017-10" db="EMBL/GenBank/DDBJ databases">
        <title>Genome sequence of Caulobacter mirabilis FWC38.</title>
        <authorList>
            <person name="Fiebig A."/>
            <person name="Crosson S."/>
        </authorList>
    </citation>
    <scope>NUCLEOTIDE SEQUENCE [LARGE SCALE GENOMIC DNA]</scope>
    <source>
        <strain evidence="1 2">FWC 38</strain>
    </source>
</reference>
<evidence type="ECO:0000313" key="2">
    <source>
        <dbReference type="Proteomes" id="UP000228945"/>
    </source>
</evidence>
<dbReference type="EMBL" id="CP024201">
    <property type="protein sequence ID" value="ATQ43772.1"/>
    <property type="molecule type" value="Genomic_DNA"/>
</dbReference>
<dbReference type="RefSeq" id="WP_099623021.1">
    <property type="nucleotide sequence ID" value="NZ_CP024201.1"/>
</dbReference>
<dbReference type="GO" id="GO:0006744">
    <property type="term" value="P:ubiquinone biosynthetic process"/>
    <property type="evidence" value="ECO:0007669"/>
    <property type="project" value="InterPro"/>
</dbReference>
<keyword evidence="2" id="KW-1185">Reference proteome</keyword>
<accession>A0A2D2B0I2</accession>
<protein>
    <submittedName>
        <fullName evidence="1">Ubiquinone biosynthesis protein</fullName>
    </submittedName>
</protein>
<dbReference type="Pfam" id="PF05019">
    <property type="entry name" value="Coq4"/>
    <property type="match status" value="1"/>
</dbReference>
<dbReference type="AlphaFoldDB" id="A0A2D2B0I2"/>
<name>A0A2D2B0I2_9CAUL</name>
<dbReference type="InterPro" id="IPR007715">
    <property type="entry name" value="Coq4"/>
</dbReference>
<dbReference type="Proteomes" id="UP000228945">
    <property type="component" value="Chromosome"/>
</dbReference>
<dbReference type="KEGG" id="cmb:CSW64_15905"/>
<keyword evidence="1" id="KW-0830">Ubiquinone</keyword>
<dbReference type="PANTHER" id="PTHR12922">
    <property type="entry name" value="UBIQUINONE BIOSYNTHESIS PROTEIN"/>
    <property type="match status" value="1"/>
</dbReference>
<dbReference type="PANTHER" id="PTHR12922:SF7">
    <property type="entry name" value="UBIQUINONE BIOSYNTHESIS PROTEIN COQ4 HOMOLOG, MITOCHONDRIAL"/>
    <property type="match status" value="1"/>
</dbReference>